<dbReference type="PANTHER" id="PTHR45418">
    <property type="entry name" value="CANCER/TESTIS ANTIGEN 55"/>
    <property type="match status" value="1"/>
</dbReference>
<organism evidence="14 15">
    <name type="scientific">Homarus americanus</name>
    <name type="common">American lobster</name>
    <dbReference type="NCBI Taxonomy" id="6706"/>
    <lineage>
        <taxon>Eukaryota</taxon>
        <taxon>Metazoa</taxon>
        <taxon>Ecdysozoa</taxon>
        <taxon>Arthropoda</taxon>
        <taxon>Crustacea</taxon>
        <taxon>Multicrustacea</taxon>
        <taxon>Malacostraca</taxon>
        <taxon>Eumalacostraca</taxon>
        <taxon>Eucarida</taxon>
        <taxon>Decapoda</taxon>
        <taxon>Pleocyemata</taxon>
        <taxon>Astacidea</taxon>
        <taxon>Nephropoidea</taxon>
        <taxon>Nephropidae</taxon>
        <taxon>Homarus</taxon>
    </lineage>
</organism>
<evidence type="ECO:0000256" key="3">
    <source>
        <dbReference type="ARBA" id="ARBA00012552"/>
    </source>
</evidence>
<comment type="catalytic activity">
    <reaction evidence="9">
        <text>ATP + H2O = ADP + phosphate + H(+)</text>
        <dbReference type="Rhea" id="RHEA:13065"/>
        <dbReference type="ChEBI" id="CHEBI:15377"/>
        <dbReference type="ChEBI" id="CHEBI:15378"/>
        <dbReference type="ChEBI" id="CHEBI:30616"/>
        <dbReference type="ChEBI" id="CHEBI:43474"/>
        <dbReference type="ChEBI" id="CHEBI:456216"/>
        <dbReference type="EC" id="3.6.4.13"/>
    </reaction>
</comment>
<dbReference type="Pfam" id="PF13087">
    <property type="entry name" value="AAA_12"/>
    <property type="match status" value="1"/>
</dbReference>
<proteinExistence type="inferred from homology"/>
<feature type="compositionally biased region" description="Polar residues" evidence="10">
    <location>
        <begin position="80"/>
        <end position="92"/>
    </location>
</feature>
<dbReference type="EMBL" id="JAHLQT010015640">
    <property type="protein sequence ID" value="KAG7169613.1"/>
    <property type="molecule type" value="Genomic_DNA"/>
</dbReference>
<feature type="compositionally biased region" description="Low complexity" evidence="10">
    <location>
        <begin position="20"/>
        <end position="37"/>
    </location>
</feature>
<dbReference type="InterPro" id="IPR049080">
    <property type="entry name" value="MOV-10-like_beta-barrel"/>
</dbReference>
<dbReference type="PANTHER" id="PTHR45418:SF1">
    <property type="entry name" value="CANCER_TESTIS ANTIGEN 55"/>
    <property type="match status" value="1"/>
</dbReference>
<dbReference type="SUPFAM" id="SSF52540">
    <property type="entry name" value="P-loop containing nucleoside triphosphate hydrolases"/>
    <property type="match status" value="1"/>
</dbReference>
<evidence type="ECO:0000256" key="6">
    <source>
        <dbReference type="ARBA" id="ARBA00022801"/>
    </source>
</evidence>
<evidence type="ECO:0000256" key="4">
    <source>
        <dbReference type="ARBA" id="ARBA00022490"/>
    </source>
</evidence>
<accession>A0A8J5MZD2</accession>
<dbReference type="Pfam" id="PF13086">
    <property type="entry name" value="AAA_11"/>
    <property type="match status" value="2"/>
</dbReference>
<feature type="compositionally biased region" description="Pro residues" evidence="10">
    <location>
        <begin position="66"/>
        <end position="75"/>
    </location>
</feature>
<keyword evidence="6" id="KW-0378">Hydrolase</keyword>
<keyword evidence="7 14" id="KW-0347">Helicase</keyword>
<feature type="compositionally biased region" description="Basic residues" evidence="10">
    <location>
        <begin position="38"/>
        <end position="47"/>
    </location>
</feature>
<dbReference type="GO" id="GO:0016787">
    <property type="term" value="F:hydrolase activity"/>
    <property type="evidence" value="ECO:0007669"/>
    <property type="project" value="UniProtKB-KW"/>
</dbReference>
<comment type="caution">
    <text evidence="14">The sequence shown here is derived from an EMBL/GenBank/DDBJ whole genome shotgun (WGS) entry which is preliminary data.</text>
</comment>
<evidence type="ECO:0000256" key="7">
    <source>
        <dbReference type="ARBA" id="ARBA00022806"/>
    </source>
</evidence>
<keyword evidence="8" id="KW-0067">ATP-binding</keyword>
<feature type="non-terminal residue" evidence="14">
    <location>
        <position position="1687"/>
    </location>
</feature>
<dbReference type="GO" id="GO:0005737">
    <property type="term" value="C:cytoplasm"/>
    <property type="evidence" value="ECO:0007669"/>
    <property type="project" value="UniProtKB-SubCell"/>
</dbReference>
<dbReference type="EC" id="3.6.4.13" evidence="3"/>
<evidence type="ECO:0000256" key="2">
    <source>
        <dbReference type="ARBA" id="ARBA00005601"/>
    </source>
</evidence>
<evidence type="ECO:0000256" key="10">
    <source>
        <dbReference type="SAM" id="MobiDB-lite"/>
    </source>
</evidence>
<comment type="similarity">
    <text evidence="2">Belongs to the DNA2/NAM7 helicase family. SDE3 subfamily.</text>
</comment>
<evidence type="ECO:0000256" key="9">
    <source>
        <dbReference type="ARBA" id="ARBA00047984"/>
    </source>
</evidence>
<dbReference type="InterPro" id="IPR027417">
    <property type="entry name" value="P-loop_NTPase"/>
</dbReference>
<feature type="domain" description="DNA2/NAM7 helicase helicase" evidence="11">
    <location>
        <begin position="1275"/>
        <end position="1368"/>
    </location>
</feature>
<keyword evidence="5" id="KW-0547">Nucleotide-binding</keyword>
<evidence type="ECO:0000313" key="14">
    <source>
        <dbReference type="EMBL" id="KAG7169613.1"/>
    </source>
</evidence>
<keyword evidence="15" id="KW-1185">Reference proteome</keyword>
<feature type="domain" description="DNA2/NAM7 helicase helicase" evidence="11">
    <location>
        <begin position="1387"/>
        <end position="1455"/>
    </location>
</feature>
<feature type="domain" description="DNA2/NAM7 helicase-like C-terminal" evidence="12">
    <location>
        <begin position="1572"/>
        <end position="1650"/>
    </location>
</feature>
<evidence type="ECO:0000256" key="8">
    <source>
        <dbReference type="ARBA" id="ARBA00022840"/>
    </source>
</evidence>
<feature type="region of interest" description="Disordered" evidence="10">
    <location>
        <begin position="15"/>
        <end position="99"/>
    </location>
</feature>
<dbReference type="InterPro" id="IPR047187">
    <property type="entry name" value="SF1_C_Upf1"/>
</dbReference>
<evidence type="ECO:0000256" key="5">
    <source>
        <dbReference type="ARBA" id="ARBA00022741"/>
    </source>
</evidence>
<dbReference type="GO" id="GO:0005524">
    <property type="term" value="F:ATP binding"/>
    <property type="evidence" value="ECO:0007669"/>
    <property type="project" value="UniProtKB-KW"/>
</dbReference>
<name>A0A8J5MZD2_HOMAM</name>
<evidence type="ECO:0000313" key="15">
    <source>
        <dbReference type="Proteomes" id="UP000747542"/>
    </source>
</evidence>
<evidence type="ECO:0000259" key="13">
    <source>
        <dbReference type="Pfam" id="PF21634"/>
    </source>
</evidence>
<evidence type="ECO:0000259" key="11">
    <source>
        <dbReference type="Pfam" id="PF13086"/>
    </source>
</evidence>
<reference evidence="14" key="1">
    <citation type="journal article" date="2021" name="Sci. Adv.">
        <title>The American lobster genome reveals insights on longevity, neural, and immune adaptations.</title>
        <authorList>
            <person name="Polinski J.M."/>
            <person name="Zimin A.V."/>
            <person name="Clark K.F."/>
            <person name="Kohn A.B."/>
            <person name="Sadowski N."/>
            <person name="Timp W."/>
            <person name="Ptitsyn A."/>
            <person name="Khanna P."/>
            <person name="Romanova D.Y."/>
            <person name="Williams P."/>
            <person name="Greenwood S.J."/>
            <person name="Moroz L.L."/>
            <person name="Walt D.R."/>
            <person name="Bodnar A.G."/>
        </authorList>
    </citation>
    <scope>NUCLEOTIDE SEQUENCE</scope>
    <source>
        <strain evidence="14">GMGI-L3</strain>
    </source>
</reference>
<feature type="region of interest" description="Disordered" evidence="10">
    <location>
        <begin position="1065"/>
        <end position="1085"/>
    </location>
</feature>
<sequence>MASGNSSGLGASLFRGALHGNTSNTNNLSGNSSTSNQQHHHHHHTAGHHSQQGGVTGSPHIHHPQQPQPPPPQPTLGPVTFSTEETSRNRGTPGSPDHMSTVMAKLWFDHNVESSLSSLKKEEHDKRTRDLRKQLDYITETNWNDHICCDASEFQFKRKLSLNDKVRGEARRASEYEAWQVVKIQLVQEEWDADGEDKLDYQKSDEKVNKLGDAFVKTFPSSSFKNGAIPCRDLEAGIPGILKQDLLSSLMKTSQPKEPQEPSSSSEDMTDKLEVQQTLIGRVTSIVADTVTLNEDISFNLSAADCTWEILQGDWIICEVDCVSSIQTGSGTDLKGFIQMSSCKPLRKKRVRGEVTHLYSTYFVVNQEIYCTRGVAKTAIVRVGDTVTVEVIESHQHEFCWRAIALTFGFLSATTQELRTTTITRLLLDLPKCGVSVRGSKTKNILENKQNIVISESLRFPTVALGSQSYISAFIKNTGSEARILKQVYFVSASQECQFNVNCCSSGGIIDGTPVTIDPDMGVSVRFECTGKLLGLVKQLCIFDFGHFQIGRYVSATIEDKSMTCLAPVTPYTPHQWTRNPSHLQLKDREIIKGEKPFKSPAFLPTSLPMACIPQHLWQTLESGRDILSVAPSLSEPLTPENHKEKLSVFLHLEEIELTLQMRQFDIMRTSFSQHGAYLSLTVPGLMEKRPSLMIGDTVIASNPFDSNDVEYEGNIHEVLHTQILLKFHPTFHNEHCGKDYRVRFNFNRTPLRRCHFALDFAMKQLGPDILFPSKVKIQLPQVCYVDPEVPTLACKGRKAPDRVMDLNFSPGTDSTVALPMKQIPESMNRTNKSIVRHESLTRVFYSDMKSNKNEKTKYEVKENLECVSHEQVNCDGGVFGDAFEANRQKCSDQEKNCLKENPQTMVKYQLKELDHFQIKENNGAHKISTKMRNLGMDNGRNKMMAKCHNQELCLTPPRIPVVTRLFGVPSSGSSSNSSMCCSDDESRGSVVQDDNVSKFRRVERRKLGANKIPDTCDMKNWTKRELKNEGSIKNSEPKFCISSADAPLVTAFPPAKEITEINKGEHSHNSGHAPLRKQLHGKERQNIPVKIEVQTVRSTNSELSKSSGTNVRLTETGDKKKILFLPRSLELSFYQNAKNNKGRGDDNLLCISTKEESVRTQEEQKSDIDNNTSDIVDCSGCSDNINLHQQPLKSHRIEKKLVECKNFYRNTPNNHHFSNSRKEPQNNKDFTVNHKSDEGRNAYIVPVLPVHPLRKKGLENLAHLPVLKWFNENLNLEQKLAVRRVLDGTTRPLPYVIFGPPGTGKTVTLVETTLQILTMIQYSRILIITPSNSASDLVVERLLTFGELKKVDLVRLNAYQRLEDSVPEIIRPYCCNGDELSIRVHQRIIVTTATSSGVLYTIGLHNGHFSHVLVDEAGQLTEPECLVALGLVNRESGQLVLAGDPQQLGPVVQSSLAKKYGFQRSLLQRLCNSVLYQPQEVENSSSWVYQPFLVTQLVKNYRSHPDILTVPSSLFYHNSLQACVDTKIKDKLLSWDELPCHTCPLLFHGVVGENLQEGDSPSWFNAAEAFQVEKIRKLITTFGIAENVKVGSVEEFQGQERSVIIISTVRSSSDLMEVDVRHSLGFVKCPKRFNVTVTRAQALLVVVGNPLLLSLDNCWRELIKFCLQKGAYRGPELHVLVNEDKE</sequence>
<dbReference type="Gene3D" id="3.40.50.300">
    <property type="entry name" value="P-loop containing nucleotide triphosphate hydrolases"/>
    <property type="match status" value="2"/>
</dbReference>
<comment type="subcellular location">
    <subcellularLocation>
        <location evidence="1">Cytoplasm</location>
    </subcellularLocation>
</comment>
<dbReference type="Proteomes" id="UP000747542">
    <property type="component" value="Unassembled WGS sequence"/>
</dbReference>
<evidence type="ECO:0000259" key="12">
    <source>
        <dbReference type="Pfam" id="PF13087"/>
    </source>
</evidence>
<dbReference type="InterPro" id="IPR041677">
    <property type="entry name" value="DNA2/NAM7_AAA_11"/>
</dbReference>
<keyword evidence="4" id="KW-0963">Cytoplasm</keyword>
<feature type="domain" description="Helicase MOV-10-like beta-barrel" evidence="13">
    <location>
        <begin position="673"/>
        <end position="745"/>
    </location>
</feature>
<evidence type="ECO:0000256" key="1">
    <source>
        <dbReference type="ARBA" id="ARBA00004496"/>
    </source>
</evidence>
<dbReference type="Pfam" id="PF21634">
    <property type="entry name" value="MOV-10_beta-barrel"/>
    <property type="match status" value="1"/>
</dbReference>
<dbReference type="GO" id="GO:0003724">
    <property type="term" value="F:RNA helicase activity"/>
    <property type="evidence" value="ECO:0007669"/>
    <property type="project" value="UniProtKB-EC"/>
</dbReference>
<protein>
    <recommendedName>
        <fullName evidence="3">RNA helicase</fullName>
        <ecNumber evidence="3">3.6.4.13</ecNumber>
    </recommendedName>
</protein>
<gene>
    <name evidence="14" type="primary">MOV10L1-L</name>
    <name evidence="14" type="ORF">Hamer_G013209</name>
</gene>
<dbReference type="CDD" id="cd18808">
    <property type="entry name" value="SF1_C_Upf1"/>
    <property type="match status" value="1"/>
</dbReference>
<dbReference type="InterPro" id="IPR041679">
    <property type="entry name" value="DNA2/NAM7-like_C"/>
</dbReference>